<name>A0ABM5N6Y4_EMTOG</name>
<proteinExistence type="predicted"/>
<dbReference type="InterPro" id="IPR036514">
    <property type="entry name" value="SGNH_hydro_sf"/>
</dbReference>
<keyword evidence="2" id="KW-0732">Signal</keyword>
<evidence type="ECO:0000313" key="4">
    <source>
        <dbReference type="EMBL" id="AFK05263.1"/>
    </source>
</evidence>
<dbReference type="Pfam" id="PF03629">
    <property type="entry name" value="SASA"/>
    <property type="match status" value="2"/>
</dbReference>
<dbReference type="Gene3D" id="3.40.50.1110">
    <property type="entry name" value="SGNH hydrolase"/>
    <property type="match status" value="2"/>
</dbReference>
<evidence type="ECO:0000256" key="1">
    <source>
        <dbReference type="ARBA" id="ARBA00022801"/>
    </source>
</evidence>
<dbReference type="InterPro" id="IPR005181">
    <property type="entry name" value="SASA"/>
</dbReference>
<dbReference type="Proteomes" id="UP000002875">
    <property type="component" value="Chromosome"/>
</dbReference>
<accession>A0ABM5N6Y4</accession>
<gene>
    <name evidence="4" type="ordered locus">Emtol_4138</name>
</gene>
<dbReference type="InterPro" id="IPR008979">
    <property type="entry name" value="Galactose-bd-like_sf"/>
</dbReference>
<dbReference type="PANTHER" id="PTHR22901:SF0">
    <property type="entry name" value="SIALATE O-ACETYLESTERASE"/>
    <property type="match status" value="1"/>
</dbReference>
<reference evidence="4 5" key="1">
    <citation type="submission" date="2011-07" db="EMBL/GenBank/DDBJ databases">
        <title>The complete genome of chromosome of Emticicia oligotrophica DSM 17448.</title>
        <authorList>
            <consortium name="US DOE Joint Genome Institute (JGI-PGF)"/>
            <person name="Lucas S."/>
            <person name="Han J."/>
            <person name="Lapidus A."/>
            <person name="Bruce D."/>
            <person name="Goodwin L."/>
            <person name="Pitluck S."/>
            <person name="Peters L."/>
            <person name="Kyrpides N."/>
            <person name="Mavromatis K."/>
            <person name="Ivanova N."/>
            <person name="Ovchinnikova G."/>
            <person name="Teshima H."/>
            <person name="Detter J.C."/>
            <person name="Tapia R."/>
            <person name="Han C."/>
            <person name="Land M."/>
            <person name="Hauser L."/>
            <person name="Markowitz V."/>
            <person name="Cheng J.-F."/>
            <person name="Hugenholtz P."/>
            <person name="Woyke T."/>
            <person name="Wu D."/>
            <person name="Tindall B."/>
            <person name="Pomrenke H."/>
            <person name="Brambilla E."/>
            <person name="Klenk H.-P."/>
            <person name="Eisen J.A."/>
        </authorList>
    </citation>
    <scope>NUCLEOTIDE SEQUENCE [LARGE SCALE GENOMIC DNA]</scope>
    <source>
        <strain evidence="4 5">DSM 17448</strain>
    </source>
</reference>
<dbReference type="SUPFAM" id="SSF49785">
    <property type="entry name" value="Galactose-binding domain-like"/>
    <property type="match status" value="1"/>
</dbReference>
<protein>
    <recommendedName>
        <fullName evidence="3">Sialate O-acetylesterase domain-containing protein</fullName>
    </recommendedName>
</protein>
<dbReference type="SUPFAM" id="SSF52266">
    <property type="entry name" value="SGNH hydrolase"/>
    <property type="match status" value="1"/>
</dbReference>
<keyword evidence="1" id="KW-0378">Hydrolase</keyword>
<feature type="signal peptide" evidence="2">
    <location>
        <begin position="1"/>
        <end position="19"/>
    </location>
</feature>
<keyword evidence="5" id="KW-1185">Reference proteome</keyword>
<dbReference type="PANTHER" id="PTHR22901">
    <property type="entry name" value="SIALATE O-ACETYLESTERASE"/>
    <property type="match status" value="1"/>
</dbReference>
<dbReference type="EMBL" id="CP002961">
    <property type="protein sequence ID" value="AFK05263.1"/>
    <property type="molecule type" value="Genomic_DNA"/>
</dbReference>
<sequence length="640" mass="72811">MKFSFKIIILNLLCTSVFAQIKLPKLISDNMVLQRDKEVNIWGWASKGEKISLDFNQLHLKTVTDAHGKWLIKLPAQKAGIKGEIILKASNELSVKNIVFGDIWVCSGQSNMETDFNRLIDKYADEIKKVDFPDIRQFLVPDKYDFHEEKEDFSGGNWQVANSKNIYTFSAVGYFFAKEIYEKHKIPIGIINSAVGGSPAEAWISSEEIKNFPNYESEFSKFKNDELIKNIEENDRNNSKSWYHELNSRDEGLKFNWKSNDINFENWDKINIPDSWVNTKYGPINGAFWFKKEINIPANLINQKAILYIGRIVDADSVFINGKFIGTTSYQYPPRRYVLQPNTLFAGKNIITVRVINGSGVGGFIKDKPYKIVFEKDTISIGGSWSFNLGTKMPALVEQTFVRWKPVGLFNAMIAPMKNLAIKGVVWYQGESNTKKASEYASLIQSLIKSWRKQWNQDNLPFLISQLPNYMEGQSVPSESDWAALRQQQLNLLNVPNTGLSVNIDLGEWNDIHPFEKKPVGQRLALQAFKLAYNQKNQTTSPIAISAKLSEKKVLITFKNAEEGLKTLRNSTLGGFALADNNGQFSWANAKIINKSQVLVWHDSITKPNKIRYAWADNPVNANLYNSINLPASPFELKVK</sequence>
<evidence type="ECO:0000259" key="3">
    <source>
        <dbReference type="Pfam" id="PF03629"/>
    </source>
</evidence>
<evidence type="ECO:0000256" key="2">
    <source>
        <dbReference type="SAM" id="SignalP"/>
    </source>
</evidence>
<evidence type="ECO:0000313" key="5">
    <source>
        <dbReference type="Proteomes" id="UP000002875"/>
    </source>
</evidence>
<dbReference type="InterPro" id="IPR039329">
    <property type="entry name" value="SIAE"/>
</dbReference>
<feature type="domain" description="Sialate O-acetylesterase" evidence="3">
    <location>
        <begin position="404"/>
        <end position="513"/>
    </location>
</feature>
<feature type="domain" description="Sialate O-acetylesterase" evidence="3">
    <location>
        <begin position="102"/>
        <end position="207"/>
    </location>
</feature>
<feature type="chain" id="PRO_5047198315" description="Sialate O-acetylesterase domain-containing protein" evidence="2">
    <location>
        <begin position="20"/>
        <end position="640"/>
    </location>
</feature>
<dbReference type="RefSeq" id="WP_015030951.1">
    <property type="nucleotide sequence ID" value="NC_018748.1"/>
</dbReference>
<organism evidence="4 5">
    <name type="scientific">Emticicia oligotrophica (strain DSM 17448 / CIP 109782 / MTCC 6937 / GPTSA100-15)</name>
    <dbReference type="NCBI Taxonomy" id="929562"/>
    <lineage>
        <taxon>Bacteria</taxon>
        <taxon>Pseudomonadati</taxon>
        <taxon>Bacteroidota</taxon>
        <taxon>Cytophagia</taxon>
        <taxon>Cytophagales</taxon>
        <taxon>Leadbetterellaceae</taxon>
        <taxon>Emticicia</taxon>
    </lineage>
</organism>